<comment type="subcellular location">
    <subcellularLocation>
        <location evidence="1">Cell membrane</location>
        <topology evidence="1">Multi-pass membrane protein</topology>
    </subcellularLocation>
</comment>
<dbReference type="Pfam" id="PF03547">
    <property type="entry name" value="Mem_trans"/>
    <property type="match status" value="1"/>
</dbReference>
<dbReference type="GeneID" id="78454334"/>
<proteinExistence type="inferred from homology"/>
<dbReference type="InterPro" id="IPR038770">
    <property type="entry name" value="Na+/solute_symporter_sf"/>
</dbReference>
<evidence type="ECO:0000256" key="5">
    <source>
        <dbReference type="ARBA" id="ARBA00022692"/>
    </source>
</evidence>
<keyword evidence="5 8" id="KW-0812">Transmembrane</keyword>
<comment type="similarity">
    <text evidence="2">Belongs to the auxin efflux carrier (TC 2.A.69) family.</text>
</comment>
<dbReference type="Gene3D" id="1.20.1530.20">
    <property type="match status" value="1"/>
</dbReference>
<dbReference type="PANTHER" id="PTHR36838">
    <property type="entry name" value="AUXIN EFFLUX CARRIER FAMILY PROTEIN"/>
    <property type="match status" value="1"/>
</dbReference>
<protein>
    <submittedName>
        <fullName evidence="9">Auxin efflux carrier</fullName>
    </submittedName>
</protein>
<evidence type="ECO:0000256" key="6">
    <source>
        <dbReference type="ARBA" id="ARBA00022989"/>
    </source>
</evidence>
<evidence type="ECO:0000256" key="8">
    <source>
        <dbReference type="SAM" id="Phobius"/>
    </source>
</evidence>
<evidence type="ECO:0000256" key="1">
    <source>
        <dbReference type="ARBA" id="ARBA00004651"/>
    </source>
</evidence>
<sequence>MEQVLMKASAFVFIIIMGYVLKKRGFFAPDDYRIVTKIVINITLPAAIINSFGSFQKDDSLFILVLLGLGCNMVMILIGYILSDKKGDKLRALYMLNLSGYNIGAFTLPFVQNFLGAFGVVAVCMFDIGNSISCTGGSYAVTSAVIGSGEKASFAQSIKKLFSSVPFVTYTGMLILALLNIHIPKEIISLTSVIGAANGFVSMLMIGMMFEIKFRYDYLSKAGFILAVRYLASGILAFIFYKFMPFPLEIRQVLVIAVFAPVSALSAVFTEKCDGDVGIAGFTSSASIIISITIITFLLVSMGIGI</sequence>
<evidence type="ECO:0000313" key="9">
    <source>
        <dbReference type="EMBL" id="SQJ15703.1"/>
    </source>
</evidence>
<feature type="transmembrane region" description="Helical" evidence="8">
    <location>
        <begin position="222"/>
        <end position="244"/>
    </location>
</feature>
<dbReference type="PANTHER" id="PTHR36838:SF3">
    <property type="entry name" value="TRANSPORTER AUXIN EFFLUX CARRIER EC FAMILY"/>
    <property type="match status" value="1"/>
</dbReference>
<feature type="transmembrane region" description="Helical" evidence="8">
    <location>
        <begin position="277"/>
        <end position="304"/>
    </location>
</feature>
<keyword evidence="3" id="KW-0813">Transport</keyword>
<dbReference type="AlphaFoldDB" id="A0AAX2JER7"/>
<dbReference type="KEGG" id="ful:C4N20_05905"/>
<keyword evidence="4" id="KW-1003">Cell membrane</keyword>
<evidence type="ECO:0000256" key="7">
    <source>
        <dbReference type="ARBA" id="ARBA00023136"/>
    </source>
</evidence>
<dbReference type="Proteomes" id="UP000249008">
    <property type="component" value="Chromosome 1"/>
</dbReference>
<dbReference type="GO" id="GO:0055085">
    <property type="term" value="P:transmembrane transport"/>
    <property type="evidence" value="ECO:0007669"/>
    <property type="project" value="InterPro"/>
</dbReference>
<keyword evidence="6 8" id="KW-1133">Transmembrane helix</keyword>
<feature type="transmembrane region" description="Helical" evidence="8">
    <location>
        <begin position="34"/>
        <end position="55"/>
    </location>
</feature>
<organism evidence="9 10">
    <name type="scientific">Fusobacterium ulcerans</name>
    <dbReference type="NCBI Taxonomy" id="861"/>
    <lineage>
        <taxon>Bacteria</taxon>
        <taxon>Fusobacteriati</taxon>
        <taxon>Fusobacteriota</taxon>
        <taxon>Fusobacteriia</taxon>
        <taxon>Fusobacteriales</taxon>
        <taxon>Fusobacteriaceae</taxon>
        <taxon>Fusobacterium</taxon>
    </lineage>
</organism>
<evidence type="ECO:0000313" key="10">
    <source>
        <dbReference type="Proteomes" id="UP000249008"/>
    </source>
</evidence>
<gene>
    <name evidence="9" type="ORF">NCTC12112_03070</name>
</gene>
<dbReference type="GO" id="GO:0005886">
    <property type="term" value="C:plasma membrane"/>
    <property type="evidence" value="ECO:0007669"/>
    <property type="project" value="UniProtKB-SubCell"/>
</dbReference>
<reference evidence="9 10" key="1">
    <citation type="submission" date="2018-06" db="EMBL/GenBank/DDBJ databases">
        <authorList>
            <consortium name="Pathogen Informatics"/>
            <person name="Doyle S."/>
        </authorList>
    </citation>
    <scope>NUCLEOTIDE SEQUENCE [LARGE SCALE GENOMIC DNA]</scope>
    <source>
        <strain evidence="9 10">NCTC12112</strain>
    </source>
</reference>
<name>A0AAX2JER7_9FUSO</name>
<feature type="transmembrane region" description="Helical" evidence="8">
    <location>
        <begin position="250"/>
        <end position="270"/>
    </location>
</feature>
<keyword evidence="7 8" id="KW-0472">Membrane</keyword>
<dbReference type="InterPro" id="IPR004776">
    <property type="entry name" value="Mem_transp_PIN-like"/>
</dbReference>
<feature type="transmembrane region" description="Helical" evidence="8">
    <location>
        <begin position="61"/>
        <end position="82"/>
    </location>
</feature>
<feature type="transmembrane region" description="Helical" evidence="8">
    <location>
        <begin position="161"/>
        <end position="181"/>
    </location>
</feature>
<accession>A0AAX2JER7</accession>
<evidence type="ECO:0000256" key="4">
    <source>
        <dbReference type="ARBA" id="ARBA00022475"/>
    </source>
</evidence>
<feature type="transmembrane region" description="Helical" evidence="8">
    <location>
        <begin position="187"/>
        <end position="210"/>
    </location>
</feature>
<evidence type="ECO:0000256" key="3">
    <source>
        <dbReference type="ARBA" id="ARBA00022448"/>
    </source>
</evidence>
<dbReference type="RefSeq" id="WP_005978420.1">
    <property type="nucleotide sequence ID" value="NZ_BAABXY010000001.1"/>
</dbReference>
<dbReference type="EMBL" id="LS483487">
    <property type="protein sequence ID" value="SQJ15703.1"/>
    <property type="molecule type" value="Genomic_DNA"/>
</dbReference>
<evidence type="ECO:0000256" key="2">
    <source>
        <dbReference type="ARBA" id="ARBA00010145"/>
    </source>
</evidence>
<feature type="transmembrane region" description="Helical" evidence="8">
    <location>
        <begin position="6"/>
        <end position="22"/>
    </location>
</feature>